<comment type="caution">
    <text evidence="2">The sequence shown here is derived from an EMBL/GenBank/DDBJ whole genome shotgun (WGS) entry which is preliminary data.</text>
</comment>
<dbReference type="Gene3D" id="1.25.40.10">
    <property type="entry name" value="Tetratricopeptide repeat domain"/>
    <property type="match status" value="1"/>
</dbReference>
<evidence type="ECO:0000313" key="2">
    <source>
        <dbReference type="EMBL" id="MEL4890497.1"/>
    </source>
</evidence>
<protein>
    <recommendedName>
        <fullName evidence="4">Sel1 repeat family protein</fullName>
    </recommendedName>
</protein>
<evidence type="ECO:0008006" key="4">
    <source>
        <dbReference type="Google" id="ProtNLM"/>
    </source>
</evidence>
<reference evidence="2 3" key="1">
    <citation type="journal article" date="2024" name="FEMS Microbiol. Lett.">
        <title>Xanthomonas protegens sp. nov., a novel rice seed-associated bacterium, provides in vivo protection against X. oryzae pv. oryzae, the bacterial leaf blight pathogen.</title>
        <authorList>
            <person name="Rana R."/>
            <person name="Sharma A."/>
            <person name="Madhavan V.N."/>
            <person name="Korpole S."/>
            <person name="Sonti R.V."/>
            <person name="Patel H.K."/>
            <person name="Patil P.B."/>
        </authorList>
    </citation>
    <scope>NUCLEOTIDE SEQUENCE [LARGE SCALE GENOMIC DNA]</scope>
    <source>
        <strain evidence="2 3">PPL118</strain>
    </source>
</reference>
<sequence>MKKYLAISLVIVVLVAGLIARGVFGGEKRVGDLRGDEVSIPSPVEPRGAPSDGVHVGSGVAKSRSAEYLAKFEAVKDKALRGDAAAQLELSRMYDRCFSVSMSRGKYLSSVDAMAAQAGEPAAAMKATARRIADDCALVEGGSPIPLDATKEWLKASAASGNLAAKIRFQVRYAGEAGQSVADLVQAAIEKRDAEAMFELADLLSTQSPDADLGPFETVAGDEASAYAWGIVACRMGADCGAGSAVIEGSCLNGACASNYEQLVRNDLLPKGEGERLDRNIARINSLLGRK</sequence>
<dbReference type="EMBL" id="JAQJCQ010000001">
    <property type="protein sequence ID" value="MEL4890497.1"/>
    <property type="molecule type" value="Genomic_DNA"/>
</dbReference>
<dbReference type="InterPro" id="IPR011990">
    <property type="entry name" value="TPR-like_helical_dom_sf"/>
</dbReference>
<keyword evidence="3" id="KW-1185">Reference proteome</keyword>
<feature type="region of interest" description="Disordered" evidence="1">
    <location>
        <begin position="39"/>
        <end position="58"/>
    </location>
</feature>
<organism evidence="2 3">
    <name type="scientific">Xanthomonas protegens</name>
    <dbReference type="NCBI Taxonomy" id="3380705"/>
    <lineage>
        <taxon>Bacteria</taxon>
        <taxon>Pseudomonadati</taxon>
        <taxon>Pseudomonadota</taxon>
        <taxon>Gammaproteobacteria</taxon>
        <taxon>Lysobacterales</taxon>
        <taxon>Lysobacteraceae</taxon>
        <taxon>Xanthomonas</taxon>
    </lineage>
</organism>
<proteinExistence type="predicted"/>
<dbReference type="RefSeq" id="WP_342072370.1">
    <property type="nucleotide sequence ID" value="NZ_JAQJCQ010000001.1"/>
</dbReference>
<dbReference type="Proteomes" id="UP001486626">
    <property type="component" value="Unassembled WGS sequence"/>
</dbReference>
<name>A0ABU9L8K2_9XANT</name>
<evidence type="ECO:0000256" key="1">
    <source>
        <dbReference type="SAM" id="MobiDB-lite"/>
    </source>
</evidence>
<gene>
    <name evidence="2" type="ORF">PIQ37_03630</name>
</gene>
<accession>A0ABU9L8K2</accession>
<evidence type="ECO:0000313" key="3">
    <source>
        <dbReference type="Proteomes" id="UP001486626"/>
    </source>
</evidence>